<dbReference type="Proteomes" id="UP000286974">
    <property type="component" value="Unassembled WGS sequence"/>
</dbReference>
<evidence type="ECO:0000313" key="3">
    <source>
        <dbReference type="Proteomes" id="UP000286974"/>
    </source>
</evidence>
<keyword evidence="1" id="KW-1133">Transmembrane helix</keyword>
<dbReference type="AlphaFoldDB" id="A0A401FLL9"/>
<keyword evidence="3" id="KW-1185">Reference proteome</keyword>
<comment type="caution">
    <text evidence="2">The sequence shown here is derived from an EMBL/GenBank/DDBJ whole genome shotgun (WGS) entry which is preliminary data.</text>
</comment>
<proteinExistence type="predicted"/>
<feature type="transmembrane region" description="Helical" evidence="1">
    <location>
        <begin position="6"/>
        <end position="25"/>
    </location>
</feature>
<keyword evidence="1" id="KW-0812">Transmembrane</keyword>
<sequence>MAESIIGLMIFSMIIGLTVSLGVGIKNQHLDSKTFFEEYNRCFKSAQNRSLLNHKKIKIQVNRKNHEIKFCDFYSDKNNFTISYPEIIQPNKYQEIIITEGGFTSPRTIHWLDKNGNIKYSQKIQLGWGGFVVEKN</sequence>
<accession>A0A401FLL9</accession>
<dbReference type="RefSeq" id="WP_125008246.1">
    <property type="nucleotide sequence ID" value="NZ_BEXA01000002.1"/>
</dbReference>
<reference evidence="2 3" key="1">
    <citation type="submission" date="2017-11" db="EMBL/GenBank/DDBJ databases">
        <title>Draft Genome Sequence of Lactobacillus curieae NBRC 111893 isolated from Koso, a Japanese sugar-Vegetable Fermented Beverage.</title>
        <authorList>
            <person name="Chiou T.Y."/>
            <person name="Oshima K."/>
            <person name="Suda W."/>
            <person name="Hattori M."/>
            <person name="Takahashi T."/>
        </authorList>
    </citation>
    <scope>NUCLEOTIDE SEQUENCE [LARGE SCALE GENOMIC DNA]</scope>
    <source>
        <strain evidence="2 3">NBRC111893</strain>
    </source>
</reference>
<protein>
    <recommendedName>
        <fullName evidence="4">Competence protein ComGD</fullName>
    </recommendedName>
</protein>
<gene>
    <name evidence="2" type="ORF">NBRC111893_1304</name>
</gene>
<name>A0A401FLL9_9LACO</name>
<evidence type="ECO:0000313" key="2">
    <source>
        <dbReference type="EMBL" id="GAY73158.1"/>
    </source>
</evidence>
<dbReference type="EMBL" id="BEXA01000002">
    <property type="protein sequence ID" value="GAY73158.1"/>
    <property type="molecule type" value="Genomic_DNA"/>
</dbReference>
<evidence type="ECO:0008006" key="4">
    <source>
        <dbReference type="Google" id="ProtNLM"/>
    </source>
</evidence>
<evidence type="ECO:0000256" key="1">
    <source>
        <dbReference type="SAM" id="Phobius"/>
    </source>
</evidence>
<organism evidence="2 3">
    <name type="scientific">Lentilactobacillus kosonis</name>
    <dbReference type="NCBI Taxonomy" id="2810561"/>
    <lineage>
        <taxon>Bacteria</taxon>
        <taxon>Bacillati</taxon>
        <taxon>Bacillota</taxon>
        <taxon>Bacilli</taxon>
        <taxon>Lactobacillales</taxon>
        <taxon>Lactobacillaceae</taxon>
        <taxon>Lentilactobacillus</taxon>
    </lineage>
</organism>
<keyword evidence="1" id="KW-0472">Membrane</keyword>
<dbReference type="OrthoDB" id="2322555at2"/>